<name>A0ABR3A564_9AGAR</name>
<feature type="domain" description="Nucleoporin POM152 ninth Ig-like" evidence="6">
    <location>
        <begin position="1110"/>
        <end position="1181"/>
    </location>
</feature>
<protein>
    <recommendedName>
        <fullName evidence="9">Nucleoporin Pom152</fullName>
    </recommendedName>
</protein>
<gene>
    <name evidence="7" type="ORF">AAF712_004361</name>
</gene>
<dbReference type="PANTHER" id="PTHR28206:SF1">
    <property type="entry name" value="NUCLEOPORIN POM152"/>
    <property type="match status" value="1"/>
</dbReference>
<feature type="domain" description="Nucleoporin POM152 Ig-like" evidence="4">
    <location>
        <begin position="778"/>
        <end position="866"/>
    </location>
</feature>
<feature type="domain" description="Nucleoporin POM152 immunoglobulin-like" evidence="2">
    <location>
        <begin position="900"/>
        <end position="974"/>
    </location>
</feature>
<feature type="domain" description="Nucleoporin POM152 Ig-like" evidence="4">
    <location>
        <begin position="458"/>
        <end position="562"/>
    </location>
</feature>
<dbReference type="Pfam" id="PF23664">
    <property type="entry name" value="Ig_Pom152"/>
    <property type="match status" value="2"/>
</dbReference>
<sequence>MSAAIKQQNTRPLIPEKYLDVPSQRLYYLSLGLFCQAAKALDFFRSLASANGTLHLCQKWLLVDFLYFSFLSVLRIPRLNYGKAVVVLQIVSLWFLDGLLFGGIRLDIGEGRITSVATSSNRVEWATTPQASSFLDVVAPFTFGLLSREQSISSDSHLLGQHTVRMSPISTAQLNHDGNSFCLPATGSTVLIPVLLNNTNPTHLTYSITPLGRQPPNARDIETVELGSKELKAIEHARVESLKLVRAAASNEEEDEYDEYDDSPASNDDSHPNLQKTQSIVHIKLSKPAIVRLERVIDSSGVEARLVIPSEALVVPCPRAEFIREEKQSSDNIRCIGQDPDVQLMMDISGIPPLSLRWSRAINGKKEGFLVEGIEGDGEKPVKSETESAQVKLRTRTTRSVAAPEKLRVPLTVSLNTPGAHVYALEEVMDAVGNVIFTSPDGRTEDDKTVQSFRVLQRPSISFKYCSPGNPTPLLIGSESRMVVTANEADPLDAPWSVDLRYMPSAEGENEKYKKYKPWKKTLTTEEGKREIVIPASTPGEYTIASVRGKYCNGDVLAPESCPVIERPKPTAEITWKKIHECSGDTGVSASLVLHGTPPFIVFYRVQKDSEPPRETSKTFTTSRGEFTEQPEHSGHYTFTFTKISDANYKKVELDGPTIDQIVHPPAHAEFITRDDAMGGRRKKTISSCGGNMVDVDVELRGSGPWNLEVQVVGPRSTETLQIPKIESSKKTLQIPVPKSIDKEGGNFDIDLVSVEDKYGCKRSLSVPGISVKVRRLKPTVKFYGADGKRQVTVLESELASLPLRLTGEGPWRVKYRHVVNDQQRTSWASLNTPNDALKVTEKGEYELLEILDSQCPGTVVADASTYKVDWVPRPVAKLSSQTKAVYEPFNNSYVLPSICEGRDDHVDLELTGRPPFQIMYNIAQNTDNGGIKLVDQPVFNSIQHRTRVQLLTSSPGRVYYEVKQIGDYSYPLDQHKETLLPRSERLLFEQQVSMRPSAQFRNRNRISYCLNDHFVPLDRLSPDGVITFEGTPPFQLELSIKNLAASTVDHTTVQVQDHSWKIELEAYQFKSIGPHLVIIESVADASGCPHAALDPITSSIWVDVSETAAIVPFDRREDYCVGDVAQFQLEGTPPWSIGYRINGKPYTQEAKTSPFALLQQQPGEVVVTSIAHQQKMCKASITDLRFNVHPLPSAQVGHGKRIYQDIHEGDQAEIVFTLKGEPPFTFTYQRAELSSRSGKQGKVLETHTASRIFSNEYSIFSALEGTWTVTSISDRYCRYPPTSADASADRPRR</sequence>
<evidence type="ECO:0000313" key="7">
    <source>
        <dbReference type="EMBL" id="KAL0068645.1"/>
    </source>
</evidence>
<dbReference type="Proteomes" id="UP001437256">
    <property type="component" value="Unassembled WGS sequence"/>
</dbReference>
<feature type="compositionally biased region" description="Acidic residues" evidence="1">
    <location>
        <begin position="251"/>
        <end position="262"/>
    </location>
</feature>
<dbReference type="Pfam" id="PF24312">
    <property type="entry name" value="Ig-like_POM152"/>
    <property type="match status" value="2"/>
</dbReference>
<evidence type="ECO:0000259" key="3">
    <source>
        <dbReference type="Pfam" id="PF24097"/>
    </source>
</evidence>
<dbReference type="PANTHER" id="PTHR28206">
    <property type="entry name" value="NUCLEOPORIN POM152"/>
    <property type="match status" value="1"/>
</dbReference>
<dbReference type="InterPro" id="IPR056543">
    <property type="entry name" value="Ig-like_POM152_9th"/>
</dbReference>
<keyword evidence="8" id="KW-1185">Reference proteome</keyword>
<dbReference type="InterPro" id="IPR056540">
    <property type="entry name" value="TMD_POM152"/>
</dbReference>
<feature type="region of interest" description="Disordered" evidence="1">
    <location>
        <begin position="250"/>
        <end position="274"/>
    </location>
</feature>
<evidence type="ECO:0000259" key="4">
    <source>
        <dbReference type="Pfam" id="PF24312"/>
    </source>
</evidence>
<dbReference type="InterPro" id="IPR056544">
    <property type="entry name" value="Ig_POM152"/>
</dbReference>
<proteinExistence type="predicted"/>
<evidence type="ECO:0000313" key="8">
    <source>
        <dbReference type="Proteomes" id="UP001437256"/>
    </source>
</evidence>
<evidence type="ECO:0000259" key="6">
    <source>
        <dbReference type="Pfam" id="PF24527"/>
    </source>
</evidence>
<reference evidence="7 8" key="1">
    <citation type="submission" date="2024-05" db="EMBL/GenBank/DDBJ databases">
        <title>A draft genome resource for the thread blight pathogen Marasmius tenuissimus strain MS-2.</title>
        <authorList>
            <person name="Yulfo-Soto G.E."/>
            <person name="Baruah I.K."/>
            <person name="Amoako-Attah I."/>
            <person name="Bukari Y."/>
            <person name="Meinhardt L.W."/>
            <person name="Bailey B.A."/>
            <person name="Cohen S.P."/>
        </authorList>
    </citation>
    <scope>NUCLEOTIDE SEQUENCE [LARGE SCALE GENOMIC DNA]</scope>
    <source>
        <strain evidence="7 8">MS-2</strain>
    </source>
</reference>
<feature type="domain" description="Nucleoporin POM152 first Ig-like" evidence="5">
    <location>
        <begin position="171"/>
        <end position="313"/>
    </location>
</feature>
<dbReference type="InterPro" id="IPR056542">
    <property type="entry name" value="Ig-like_POM152_1st"/>
</dbReference>
<dbReference type="InterPro" id="IPR037701">
    <property type="entry name" value="Pom152"/>
</dbReference>
<evidence type="ECO:0000259" key="5">
    <source>
        <dbReference type="Pfam" id="PF24519"/>
    </source>
</evidence>
<feature type="compositionally biased region" description="Polar residues" evidence="1">
    <location>
        <begin position="264"/>
        <end position="274"/>
    </location>
</feature>
<dbReference type="InterPro" id="IPR056541">
    <property type="entry name" value="Ig-like_POM152"/>
</dbReference>
<organism evidence="7 8">
    <name type="scientific">Marasmius tenuissimus</name>
    <dbReference type="NCBI Taxonomy" id="585030"/>
    <lineage>
        <taxon>Eukaryota</taxon>
        <taxon>Fungi</taxon>
        <taxon>Dikarya</taxon>
        <taxon>Basidiomycota</taxon>
        <taxon>Agaricomycotina</taxon>
        <taxon>Agaricomycetes</taxon>
        <taxon>Agaricomycetidae</taxon>
        <taxon>Agaricales</taxon>
        <taxon>Marasmiineae</taxon>
        <taxon>Marasmiaceae</taxon>
        <taxon>Marasmius</taxon>
    </lineage>
</organism>
<dbReference type="Pfam" id="PF24527">
    <property type="entry name" value="Ig-like_Pom152_9"/>
    <property type="match status" value="1"/>
</dbReference>
<feature type="region of interest" description="Disordered" evidence="1">
    <location>
        <begin position="612"/>
        <end position="632"/>
    </location>
</feature>
<dbReference type="EMBL" id="JBBXMP010000017">
    <property type="protein sequence ID" value="KAL0068645.1"/>
    <property type="molecule type" value="Genomic_DNA"/>
</dbReference>
<feature type="domain" description="Nucleoporin POM152 N-terminal transmembrane" evidence="3">
    <location>
        <begin position="20"/>
        <end position="104"/>
    </location>
</feature>
<comment type="caution">
    <text evidence="7">The sequence shown here is derived from an EMBL/GenBank/DDBJ whole genome shotgun (WGS) entry which is preliminary data.</text>
</comment>
<feature type="domain" description="Nucleoporin POM152 immunoglobulin-like" evidence="2">
    <location>
        <begin position="567"/>
        <end position="669"/>
    </location>
</feature>
<dbReference type="Pfam" id="PF24519">
    <property type="entry name" value="Ig-like_Pom152_1"/>
    <property type="match status" value="1"/>
</dbReference>
<evidence type="ECO:0000256" key="1">
    <source>
        <dbReference type="SAM" id="MobiDB-lite"/>
    </source>
</evidence>
<dbReference type="Pfam" id="PF24097">
    <property type="entry name" value="TMD_POM152"/>
    <property type="match status" value="1"/>
</dbReference>
<evidence type="ECO:0000259" key="2">
    <source>
        <dbReference type="Pfam" id="PF23664"/>
    </source>
</evidence>
<evidence type="ECO:0008006" key="9">
    <source>
        <dbReference type="Google" id="ProtNLM"/>
    </source>
</evidence>
<accession>A0ABR3A564</accession>